<keyword evidence="2" id="KW-0812">Transmembrane</keyword>
<name>A0AAX6ND66_PRIAR</name>
<reference evidence="3" key="1">
    <citation type="journal article" date="2022" name="J Environ Chem Eng">
        <title>Biodegradation of petroleum oil using a constructed nonpathogenic and heavy metal-tolerant bacterial consortium isolated from marine sponges.</title>
        <authorList>
            <person name="Dechsakulwatana C."/>
            <person name="Rungsihiranrut A."/>
            <person name="Muangchinda C."/>
            <person name="Ningthoujam R."/>
            <person name="Klankeo P."/>
            <person name="Pinyakong O."/>
        </authorList>
    </citation>
    <scope>NUCLEOTIDE SEQUENCE</scope>
    <source>
        <strain evidence="3">TL01-2</strain>
    </source>
</reference>
<feature type="transmembrane region" description="Helical" evidence="2">
    <location>
        <begin position="7"/>
        <end position="25"/>
    </location>
</feature>
<keyword evidence="2" id="KW-1133">Transmembrane helix</keyword>
<feature type="region of interest" description="Disordered" evidence="1">
    <location>
        <begin position="171"/>
        <end position="213"/>
    </location>
</feature>
<dbReference type="EMBL" id="JAPTGD010000002">
    <property type="protein sequence ID" value="MDU9693838.1"/>
    <property type="molecule type" value="Genomic_DNA"/>
</dbReference>
<comment type="caution">
    <text evidence="3">The sequence shown here is derived from an EMBL/GenBank/DDBJ whole genome shotgun (WGS) entry which is preliminary data.</text>
</comment>
<keyword evidence="2" id="KW-0472">Membrane</keyword>
<dbReference type="AlphaFoldDB" id="A0AAX6ND66"/>
<proteinExistence type="predicted"/>
<evidence type="ECO:0000256" key="2">
    <source>
        <dbReference type="SAM" id="Phobius"/>
    </source>
</evidence>
<gene>
    <name evidence="3" type="ORF">O0Q50_21910</name>
</gene>
<dbReference type="Proteomes" id="UP001269400">
    <property type="component" value="Unassembled WGS sequence"/>
</dbReference>
<protein>
    <recommendedName>
        <fullName evidence="5">Alkaline shock response membrane anchor protein AmaP</fullName>
    </recommendedName>
</protein>
<dbReference type="RefSeq" id="WP_316911056.1">
    <property type="nucleotide sequence ID" value="NZ_JAPTGD010000002.1"/>
</dbReference>
<evidence type="ECO:0000256" key="1">
    <source>
        <dbReference type="SAM" id="MobiDB-lite"/>
    </source>
</evidence>
<reference evidence="3" key="2">
    <citation type="submission" date="2022-12" db="EMBL/GenBank/DDBJ databases">
        <authorList>
            <person name="Dechsakulwatana C."/>
            <person name="Rungsihiranrut A."/>
            <person name="Muangchinda C."/>
            <person name="Ningthoujam R."/>
            <person name="Klankeo P."/>
            <person name="Pinyakong O."/>
        </authorList>
    </citation>
    <scope>NUCLEOTIDE SEQUENCE</scope>
    <source>
        <strain evidence="3">TL01-2</strain>
    </source>
</reference>
<accession>A0AAX6ND66</accession>
<feature type="transmembrane region" description="Helical" evidence="2">
    <location>
        <begin position="37"/>
        <end position="57"/>
    </location>
</feature>
<dbReference type="PROSITE" id="PS51257">
    <property type="entry name" value="PROKAR_LIPOPROTEIN"/>
    <property type="match status" value="1"/>
</dbReference>
<organism evidence="3 4">
    <name type="scientific">Priestia aryabhattai</name>
    <name type="common">Bacillus aryabhattai</name>
    <dbReference type="NCBI Taxonomy" id="412384"/>
    <lineage>
        <taxon>Bacteria</taxon>
        <taxon>Bacillati</taxon>
        <taxon>Bacillota</taxon>
        <taxon>Bacilli</taxon>
        <taxon>Bacillales</taxon>
        <taxon>Bacillaceae</taxon>
        <taxon>Priestia</taxon>
    </lineage>
</organism>
<evidence type="ECO:0008006" key="5">
    <source>
        <dbReference type="Google" id="ProtNLM"/>
    </source>
</evidence>
<evidence type="ECO:0000313" key="3">
    <source>
        <dbReference type="EMBL" id="MDU9693838.1"/>
    </source>
</evidence>
<evidence type="ECO:0000313" key="4">
    <source>
        <dbReference type="Proteomes" id="UP001269400"/>
    </source>
</evidence>
<sequence length="213" mass="24809">MKKFFHTVYLLGISVILFGCLLAVTKDFDILHLMNTTIGIAILVIMFAATFAVIFIYSDDEKKTKKVDTEESYYFKKYEIKKQIIDEFLSNVINSSDETKVISHTMQDRLLTIDINVKKIEKVNVIILVEELRKKIESELEEKFGIKDEITLKFDVVEEEEIKIEAIKYKNEEEPREVTKEPTIEEVKEEVKEEKRATSTEEPKENTGEKDGK</sequence>